<evidence type="ECO:0000313" key="12">
    <source>
        <dbReference type="Proteomes" id="UP000829685"/>
    </source>
</evidence>
<dbReference type="PANTHER" id="PTHR12755:SF3">
    <property type="entry name" value="POLYNUCLEOTIDE 5'-HYDROXYL-KINASE NOL9"/>
    <property type="match status" value="1"/>
</dbReference>
<keyword evidence="5" id="KW-0808">Transferase</keyword>
<dbReference type="GO" id="GO:0000448">
    <property type="term" value="P:cleavage in ITS2 between 5.8S rRNA and LSU-rRNA of tricistronic rRNA transcript (SSU-rRNA, 5.8S rRNA, LSU-rRNA)"/>
    <property type="evidence" value="ECO:0007669"/>
    <property type="project" value="TreeGrafter"/>
</dbReference>
<feature type="compositionally biased region" description="Polar residues" evidence="9">
    <location>
        <begin position="115"/>
        <end position="133"/>
    </location>
</feature>
<proteinExistence type="inferred from homology"/>
<dbReference type="GO" id="GO:0005524">
    <property type="term" value="F:ATP binding"/>
    <property type="evidence" value="ECO:0007669"/>
    <property type="project" value="UniProtKB-KW"/>
</dbReference>
<dbReference type="GO" id="GO:0005634">
    <property type="term" value="C:nucleus"/>
    <property type="evidence" value="ECO:0007669"/>
    <property type="project" value="TreeGrafter"/>
</dbReference>
<dbReference type="Proteomes" id="UP000829685">
    <property type="component" value="Unassembled WGS sequence"/>
</dbReference>
<sequence length="770" mass="82642">MSSRPAKKLTLSQAPSATDQTEGGADVLMVREEASVECPGRLRSLSAFARLRQARGQGASLPPESPVASAPREQSTAASASTPEDVQPVAATRKSRRTKASQPILGPEAPPALDEQSQPPSAGASTPYDSAQNELDGLEGSQTTATQAPVIHFSNFKPNKSTFKKLAGGKLQLKLAQGERLVILGSYGIRVASGEVTLYGATLRPSDKRHWVHAPHCHALPVLRCPEHASVEVESHPGAEPIRGLGTLSPLFRKLWNETSGPQSGKAAVPTFTILFTSADGPKKVLLSDLKSPPEWNREIDSLLVASRSKPVSVVITGPKSSGKSTFGRLLCNQILTDKAGKGRGNGIAVLDLDPGQPEHGSPGQISLVHVIDPVLSPSFCRPLTASQTALGATIARSHTLASMSPASDPELYIAATLDLLNHYRNRYGSLPLLVNTPGWVQGTGLDLLTKFISKARPSHVLYMAPGPVDVIESLQESFKAGTVARLPSQTTQYTTRTAAHLRTMQTMSYFHAEDRSGVPTWTTDPLSTVPPWQVRYTGPRPGVLGIMCYDYQTPTELLAAAINGTILAVVEVENALAFREIVPGDDNDVQLDKKMEMDRTEVRSSFERLRSKITTLTPEGIPCIANGTTLDPKYSHTIGLALVRGIDQATGMLQVLTPIPEDRMERINETGGATVLVSGKFDAPSWAYTEDLYHQAFGKSGGEEADDQMDIVDEDEAVDPAQSRNETEVASASGPTPWIEVLRGSQKRGIGSQVWRVRRDLGRTANAGD</sequence>
<feature type="domain" description="Clp1 P-loop" evidence="10">
    <location>
        <begin position="318"/>
        <end position="512"/>
    </location>
</feature>
<dbReference type="EMBL" id="JAFIMR010000003">
    <property type="protein sequence ID" value="KAI1880079.1"/>
    <property type="molecule type" value="Genomic_DNA"/>
</dbReference>
<comment type="caution">
    <text evidence="11">The sequence shown here is derived from an EMBL/GenBank/DDBJ whole genome shotgun (WGS) entry which is preliminary data.</text>
</comment>
<accession>A0A9Q0AQX5</accession>
<evidence type="ECO:0000313" key="11">
    <source>
        <dbReference type="EMBL" id="KAI1880079.1"/>
    </source>
</evidence>
<name>A0A9Q0AQX5_9PEZI</name>
<feature type="compositionally biased region" description="Polar residues" evidence="9">
    <location>
        <begin position="10"/>
        <end position="21"/>
    </location>
</feature>
<protein>
    <recommendedName>
        <fullName evidence="4">Polynucleotide 5'-hydroxyl-kinase GRC3</fullName>
    </recommendedName>
    <alternativeName>
        <fullName evidence="3">Polynucleotide 5'-hydroxyl-kinase grc3</fullName>
    </alternativeName>
</protein>
<evidence type="ECO:0000256" key="6">
    <source>
        <dbReference type="ARBA" id="ARBA00022741"/>
    </source>
</evidence>
<organism evidence="11 12">
    <name type="scientific">Neoarthrinium moseri</name>
    <dbReference type="NCBI Taxonomy" id="1658444"/>
    <lineage>
        <taxon>Eukaryota</taxon>
        <taxon>Fungi</taxon>
        <taxon>Dikarya</taxon>
        <taxon>Ascomycota</taxon>
        <taxon>Pezizomycotina</taxon>
        <taxon>Sordariomycetes</taxon>
        <taxon>Xylariomycetidae</taxon>
        <taxon>Amphisphaeriales</taxon>
        <taxon>Apiosporaceae</taxon>
        <taxon>Neoarthrinium</taxon>
    </lineage>
</organism>
<feature type="region of interest" description="Disordered" evidence="9">
    <location>
        <begin position="1"/>
        <end position="26"/>
    </location>
</feature>
<feature type="region of interest" description="Disordered" evidence="9">
    <location>
        <begin position="54"/>
        <end position="142"/>
    </location>
</feature>
<dbReference type="GO" id="GO:0051731">
    <property type="term" value="F:polynucleotide 5'-hydroxyl-kinase activity"/>
    <property type="evidence" value="ECO:0007669"/>
    <property type="project" value="InterPro"/>
</dbReference>
<keyword evidence="8" id="KW-0067">ATP-binding</keyword>
<comment type="similarity">
    <text evidence="2">Belongs to the Clp1 family. NOL9/GRC3 subfamily.</text>
</comment>
<dbReference type="Pfam" id="PF16575">
    <property type="entry name" value="CLP1_P"/>
    <property type="match status" value="1"/>
</dbReference>
<comment type="function">
    <text evidence="1">Polynucleotide 5'-kinase involved in rRNA processing.</text>
</comment>
<feature type="compositionally biased region" description="Polar residues" evidence="9">
    <location>
        <begin position="723"/>
        <end position="735"/>
    </location>
</feature>
<keyword evidence="6" id="KW-0547">Nucleotide-binding</keyword>
<dbReference type="InterPro" id="IPR027417">
    <property type="entry name" value="P-loop_NTPase"/>
</dbReference>
<evidence type="ECO:0000259" key="10">
    <source>
        <dbReference type="Pfam" id="PF16575"/>
    </source>
</evidence>
<keyword evidence="7" id="KW-0418">Kinase</keyword>
<keyword evidence="12" id="KW-1185">Reference proteome</keyword>
<feature type="region of interest" description="Disordered" evidence="9">
    <location>
        <begin position="719"/>
        <end position="738"/>
    </location>
</feature>
<evidence type="ECO:0000256" key="4">
    <source>
        <dbReference type="ARBA" id="ARBA00019824"/>
    </source>
</evidence>
<evidence type="ECO:0000256" key="9">
    <source>
        <dbReference type="SAM" id="MobiDB-lite"/>
    </source>
</evidence>
<gene>
    <name evidence="11" type="ORF">JX265_001700</name>
</gene>
<evidence type="ECO:0000256" key="5">
    <source>
        <dbReference type="ARBA" id="ARBA00022679"/>
    </source>
</evidence>
<evidence type="ECO:0000256" key="8">
    <source>
        <dbReference type="ARBA" id="ARBA00022840"/>
    </source>
</evidence>
<dbReference type="InterPro" id="IPR045116">
    <property type="entry name" value="Clp1/Grc3"/>
</dbReference>
<evidence type="ECO:0000256" key="7">
    <source>
        <dbReference type="ARBA" id="ARBA00022777"/>
    </source>
</evidence>
<dbReference type="OrthoDB" id="4054781at2759"/>
<dbReference type="Gene3D" id="3.40.50.300">
    <property type="entry name" value="P-loop containing nucleotide triphosphate hydrolases"/>
    <property type="match status" value="1"/>
</dbReference>
<evidence type="ECO:0000256" key="2">
    <source>
        <dbReference type="ARBA" id="ARBA00011003"/>
    </source>
</evidence>
<reference evidence="11" key="1">
    <citation type="submission" date="2021-03" db="EMBL/GenBank/DDBJ databases">
        <title>Revisited historic fungal species revealed as producer of novel bioactive compounds through whole genome sequencing and comparative genomics.</title>
        <authorList>
            <person name="Vignolle G.A."/>
            <person name="Hochenegger N."/>
            <person name="Mach R.L."/>
            <person name="Mach-Aigner A.R."/>
            <person name="Javad Rahimi M."/>
            <person name="Salim K.A."/>
            <person name="Chan C.M."/>
            <person name="Lim L.B.L."/>
            <person name="Cai F."/>
            <person name="Druzhinina I.S."/>
            <person name="U'Ren J.M."/>
            <person name="Derntl C."/>
        </authorList>
    </citation>
    <scope>NUCLEOTIDE SEQUENCE</scope>
    <source>
        <strain evidence="11">TUCIM 5799</strain>
    </source>
</reference>
<feature type="compositionally biased region" description="Polar residues" evidence="9">
    <location>
        <begin position="72"/>
        <end position="84"/>
    </location>
</feature>
<evidence type="ECO:0000256" key="1">
    <source>
        <dbReference type="ARBA" id="ARBA00003798"/>
    </source>
</evidence>
<dbReference type="InterPro" id="IPR032319">
    <property type="entry name" value="CLP1_P"/>
</dbReference>
<dbReference type="AlphaFoldDB" id="A0A9Q0AQX5"/>
<dbReference type="PANTHER" id="PTHR12755">
    <property type="entry name" value="CLEAVAGE/POLYADENYLATION FACTOR IA SUBUNIT CLP1P"/>
    <property type="match status" value="1"/>
</dbReference>
<evidence type="ECO:0000256" key="3">
    <source>
        <dbReference type="ARBA" id="ARBA00018706"/>
    </source>
</evidence>